<dbReference type="Pfam" id="PF25917">
    <property type="entry name" value="BSH_RND"/>
    <property type="match status" value="1"/>
</dbReference>
<dbReference type="SUPFAM" id="SSF111369">
    <property type="entry name" value="HlyD-like secretion proteins"/>
    <property type="match status" value="2"/>
</dbReference>
<evidence type="ECO:0000256" key="1">
    <source>
        <dbReference type="SAM" id="Coils"/>
    </source>
</evidence>
<dbReference type="PANTHER" id="PTHR30469:SF15">
    <property type="entry name" value="HLYD FAMILY OF SECRETION PROTEINS"/>
    <property type="match status" value="1"/>
</dbReference>
<protein>
    <submittedName>
        <fullName evidence="3">HlyD family efflux transporter periplasmic adaptor subunit</fullName>
    </submittedName>
</protein>
<keyword evidence="4" id="KW-1185">Reference proteome</keyword>
<evidence type="ECO:0000313" key="4">
    <source>
        <dbReference type="Proteomes" id="UP000479043"/>
    </source>
</evidence>
<name>A0A6L8LMK1_9RHOB</name>
<dbReference type="InterPro" id="IPR058625">
    <property type="entry name" value="MdtA-like_BSH"/>
</dbReference>
<dbReference type="PANTHER" id="PTHR30469">
    <property type="entry name" value="MULTIDRUG RESISTANCE PROTEIN MDTA"/>
    <property type="match status" value="1"/>
</dbReference>
<keyword evidence="1" id="KW-0175">Coiled coil</keyword>
<feature type="coiled-coil region" evidence="1">
    <location>
        <begin position="119"/>
        <end position="160"/>
    </location>
</feature>
<organism evidence="3 4">
    <name type="scientific">Thalassovita mangrovi</name>
    <dbReference type="NCBI Taxonomy" id="2692236"/>
    <lineage>
        <taxon>Bacteria</taxon>
        <taxon>Pseudomonadati</taxon>
        <taxon>Pseudomonadota</taxon>
        <taxon>Alphaproteobacteria</taxon>
        <taxon>Rhodobacterales</taxon>
        <taxon>Roseobacteraceae</taxon>
        <taxon>Thalassovita</taxon>
    </lineage>
</organism>
<proteinExistence type="predicted"/>
<dbReference type="GO" id="GO:0015562">
    <property type="term" value="F:efflux transmembrane transporter activity"/>
    <property type="evidence" value="ECO:0007669"/>
    <property type="project" value="TreeGrafter"/>
</dbReference>
<sequence>MRFLRQSMTGLFLMAVTLGMVLYAGSMVRDAINDRLSREARKPQGRERIFSVAVVEAVPQTVKPVLQAFGQVESRRSLEIRAAVSGTVIELAGNFEEGGTVEAGQVLVRIDPADAKDALARAEANLLDAEAEIRDAERGLVLAQDELAAATEQADLYQRAFERQKDLATRGVVTETAVESAELAAASARQSLVTRRQSLATAEARVDKAKTALARAQIARDEAQRQLDDTELRAEFSGTLSDVSVVAGGLVGTNEKLADLVDGDALEVAFRVSTTQYARLIDADGALRPSPVAVTLDVSGIDLSTPGKISRSSAAVGEGQTGRLIFATLDSPRGMKPGDFVTVEVEEPALEQVVRLPSKALASDGTVLVLGDDDRLETLAVTLLRRQGDDILVRSRDLAGRQVVRERTPLLGAGIKVRPLQPEAARQIAEPETVALSEERRSKLMDFVKANPSMPEDVKTRLLTALQSPKVPAQMVQRLESRMGG</sequence>
<feature type="coiled-coil region" evidence="1">
    <location>
        <begin position="199"/>
        <end position="233"/>
    </location>
</feature>
<dbReference type="GO" id="GO:1990281">
    <property type="term" value="C:efflux pump complex"/>
    <property type="evidence" value="ECO:0007669"/>
    <property type="project" value="TreeGrafter"/>
</dbReference>
<comment type="caution">
    <text evidence="3">The sequence shown here is derived from an EMBL/GenBank/DDBJ whole genome shotgun (WGS) entry which is preliminary data.</text>
</comment>
<gene>
    <name evidence="3" type="ORF">GR167_18265</name>
</gene>
<dbReference type="AlphaFoldDB" id="A0A6L8LMK1"/>
<dbReference type="Gene3D" id="1.10.287.470">
    <property type="entry name" value="Helix hairpin bin"/>
    <property type="match status" value="1"/>
</dbReference>
<evidence type="ECO:0000259" key="2">
    <source>
        <dbReference type="Pfam" id="PF25917"/>
    </source>
</evidence>
<feature type="domain" description="Multidrug resistance protein MdtA-like barrel-sandwich hybrid" evidence="2">
    <location>
        <begin position="77"/>
        <end position="258"/>
    </location>
</feature>
<accession>A0A6L8LMK1</accession>
<reference evidence="3 4" key="1">
    <citation type="submission" date="2020-01" db="EMBL/GenBank/DDBJ databases">
        <authorList>
            <person name="Chen S."/>
        </authorList>
    </citation>
    <scope>NUCLEOTIDE SEQUENCE [LARGE SCALE GENOMIC DNA]</scope>
    <source>
        <strain evidence="3 4">GS-10</strain>
    </source>
</reference>
<dbReference type="EMBL" id="WWEN01000010">
    <property type="protein sequence ID" value="MYM57268.1"/>
    <property type="molecule type" value="Genomic_DNA"/>
</dbReference>
<dbReference type="Gene3D" id="2.40.30.170">
    <property type="match status" value="1"/>
</dbReference>
<dbReference type="Gene3D" id="2.40.420.20">
    <property type="match status" value="1"/>
</dbReference>
<dbReference type="RefSeq" id="WP_160975175.1">
    <property type="nucleotide sequence ID" value="NZ_WWEN01000010.1"/>
</dbReference>
<evidence type="ECO:0000313" key="3">
    <source>
        <dbReference type="EMBL" id="MYM57268.1"/>
    </source>
</evidence>
<dbReference type="Proteomes" id="UP000479043">
    <property type="component" value="Unassembled WGS sequence"/>
</dbReference>
<dbReference type="Gene3D" id="2.40.50.100">
    <property type="match status" value="1"/>
</dbReference>